<feature type="transmembrane region" description="Helical" evidence="7">
    <location>
        <begin position="388"/>
        <end position="410"/>
    </location>
</feature>
<evidence type="ECO:0000256" key="3">
    <source>
        <dbReference type="ARBA" id="ARBA00022692"/>
    </source>
</evidence>
<dbReference type="AlphaFoldDB" id="A0A151GBC2"/>
<organism evidence="9 10">
    <name type="scientific">Drechmeria coniospora</name>
    <name type="common">Nematophagous fungus</name>
    <name type="synonym">Meria coniospora</name>
    <dbReference type="NCBI Taxonomy" id="98403"/>
    <lineage>
        <taxon>Eukaryota</taxon>
        <taxon>Fungi</taxon>
        <taxon>Dikarya</taxon>
        <taxon>Ascomycota</taxon>
        <taxon>Pezizomycotina</taxon>
        <taxon>Sordariomycetes</taxon>
        <taxon>Hypocreomycetidae</taxon>
        <taxon>Hypocreales</taxon>
        <taxon>Ophiocordycipitaceae</taxon>
        <taxon>Drechmeria</taxon>
    </lineage>
</organism>
<comment type="caution">
    <text evidence="9">The sequence shown here is derived from an EMBL/GenBank/DDBJ whole genome shotgun (WGS) entry which is preliminary data.</text>
</comment>
<dbReference type="Proteomes" id="UP000076580">
    <property type="component" value="Chromosome 03"/>
</dbReference>
<dbReference type="Pfam" id="PF07690">
    <property type="entry name" value="MFS_1"/>
    <property type="match status" value="1"/>
</dbReference>
<dbReference type="OrthoDB" id="10021397at2759"/>
<feature type="transmembrane region" description="Helical" evidence="7">
    <location>
        <begin position="217"/>
        <end position="237"/>
    </location>
</feature>
<evidence type="ECO:0000256" key="7">
    <source>
        <dbReference type="SAM" id="Phobius"/>
    </source>
</evidence>
<feature type="transmembrane region" description="Helical" evidence="7">
    <location>
        <begin position="96"/>
        <end position="114"/>
    </location>
</feature>
<evidence type="ECO:0000259" key="8">
    <source>
        <dbReference type="PROSITE" id="PS50850"/>
    </source>
</evidence>
<dbReference type="GO" id="GO:0005886">
    <property type="term" value="C:plasma membrane"/>
    <property type="evidence" value="ECO:0007669"/>
    <property type="project" value="TreeGrafter"/>
</dbReference>
<dbReference type="InParanoid" id="A0A151GBC2"/>
<name>A0A151GBC2_DRECN</name>
<dbReference type="EMBL" id="LAYC01000003">
    <property type="protein sequence ID" value="KYK54409.1"/>
    <property type="molecule type" value="Genomic_DNA"/>
</dbReference>
<feature type="transmembrane region" description="Helical" evidence="7">
    <location>
        <begin position="528"/>
        <end position="547"/>
    </location>
</feature>
<keyword evidence="4 7" id="KW-1133">Transmembrane helix</keyword>
<dbReference type="CDD" id="cd17502">
    <property type="entry name" value="MFS_Azr1_MDR_like"/>
    <property type="match status" value="1"/>
</dbReference>
<dbReference type="STRING" id="98403.A0A151GBC2"/>
<evidence type="ECO:0000313" key="10">
    <source>
        <dbReference type="Proteomes" id="UP000076580"/>
    </source>
</evidence>
<evidence type="ECO:0000256" key="2">
    <source>
        <dbReference type="ARBA" id="ARBA00022448"/>
    </source>
</evidence>
<feature type="transmembrane region" description="Helical" evidence="7">
    <location>
        <begin position="257"/>
        <end position="277"/>
    </location>
</feature>
<dbReference type="PROSITE" id="PS50850">
    <property type="entry name" value="MFS"/>
    <property type="match status" value="1"/>
</dbReference>
<dbReference type="FunCoup" id="A0A151GBC2">
    <property type="interactions" value="51"/>
</dbReference>
<dbReference type="SUPFAM" id="SSF103473">
    <property type="entry name" value="MFS general substrate transporter"/>
    <property type="match status" value="1"/>
</dbReference>
<feature type="domain" description="Major facilitator superfamily (MFS) profile" evidence="8">
    <location>
        <begin position="61"/>
        <end position="550"/>
    </location>
</feature>
<dbReference type="Gene3D" id="1.20.1250.20">
    <property type="entry name" value="MFS general substrate transporter like domains"/>
    <property type="match status" value="1"/>
</dbReference>
<gene>
    <name evidence="9" type="ORF">DCS_06367</name>
</gene>
<evidence type="ECO:0000256" key="1">
    <source>
        <dbReference type="ARBA" id="ARBA00004141"/>
    </source>
</evidence>
<evidence type="ECO:0000256" key="4">
    <source>
        <dbReference type="ARBA" id="ARBA00022989"/>
    </source>
</evidence>
<feature type="region of interest" description="Disordered" evidence="6">
    <location>
        <begin position="550"/>
        <end position="587"/>
    </location>
</feature>
<comment type="subcellular location">
    <subcellularLocation>
        <location evidence="1">Membrane</location>
        <topology evidence="1">Multi-pass membrane protein</topology>
    </subcellularLocation>
</comment>
<feature type="transmembrane region" description="Helical" evidence="7">
    <location>
        <begin position="126"/>
        <end position="144"/>
    </location>
</feature>
<feature type="transmembrane region" description="Helical" evidence="7">
    <location>
        <begin position="156"/>
        <end position="177"/>
    </location>
</feature>
<evidence type="ECO:0000256" key="5">
    <source>
        <dbReference type="ARBA" id="ARBA00023136"/>
    </source>
</evidence>
<dbReference type="PANTHER" id="PTHR23501">
    <property type="entry name" value="MAJOR FACILITATOR SUPERFAMILY"/>
    <property type="match status" value="1"/>
</dbReference>
<dbReference type="InterPro" id="IPR020846">
    <property type="entry name" value="MFS_dom"/>
</dbReference>
<evidence type="ECO:0000313" key="9">
    <source>
        <dbReference type="EMBL" id="KYK54409.1"/>
    </source>
</evidence>
<feature type="transmembrane region" description="Helical" evidence="7">
    <location>
        <begin position="362"/>
        <end position="382"/>
    </location>
</feature>
<dbReference type="InterPro" id="IPR036259">
    <property type="entry name" value="MFS_trans_sf"/>
</dbReference>
<proteinExistence type="predicted"/>
<dbReference type="FunFam" id="1.20.1250.20:FF:000196">
    <property type="entry name" value="MFS toxin efflux pump (AflT)"/>
    <property type="match status" value="1"/>
</dbReference>
<feature type="transmembrane region" description="Helical" evidence="7">
    <location>
        <begin position="289"/>
        <end position="308"/>
    </location>
</feature>
<dbReference type="GO" id="GO:0022857">
    <property type="term" value="F:transmembrane transporter activity"/>
    <property type="evidence" value="ECO:0007669"/>
    <property type="project" value="InterPro"/>
</dbReference>
<keyword evidence="10" id="KW-1185">Reference proteome</keyword>
<protein>
    <submittedName>
        <fullName evidence="9">Major facilitator superfamily transporter</fullName>
    </submittedName>
</protein>
<reference evidence="9 10" key="1">
    <citation type="journal article" date="2016" name="Sci. Rep.">
        <title>Insights into Adaptations to a Near-Obligate Nematode Endoparasitic Lifestyle from the Finished Genome of Drechmeria coniospora.</title>
        <authorList>
            <person name="Zhang L."/>
            <person name="Zhou Z."/>
            <person name="Guo Q."/>
            <person name="Fokkens L."/>
            <person name="Miskei M."/>
            <person name="Pocsi I."/>
            <person name="Zhang W."/>
            <person name="Chen M."/>
            <person name="Wang L."/>
            <person name="Sun Y."/>
            <person name="Donzelli B.G."/>
            <person name="Gibson D.M."/>
            <person name="Nelson D.R."/>
            <person name="Luo J.G."/>
            <person name="Rep M."/>
            <person name="Liu H."/>
            <person name="Yang S."/>
            <person name="Wang J."/>
            <person name="Krasnoff S.B."/>
            <person name="Xu Y."/>
            <person name="Molnar I."/>
            <person name="Lin M."/>
        </authorList>
    </citation>
    <scope>NUCLEOTIDE SEQUENCE [LARGE SCALE GENOMIC DNA]</scope>
    <source>
        <strain evidence="9 10">ARSEF 6962</strain>
    </source>
</reference>
<dbReference type="Gene3D" id="1.20.1720.10">
    <property type="entry name" value="Multidrug resistance protein D"/>
    <property type="match status" value="1"/>
</dbReference>
<feature type="transmembrane region" description="Helical" evidence="7">
    <location>
        <begin position="60"/>
        <end position="84"/>
    </location>
</feature>
<dbReference type="RefSeq" id="XP_040653761.1">
    <property type="nucleotide sequence ID" value="XM_040803657.1"/>
</dbReference>
<keyword evidence="5 7" id="KW-0472">Membrane</keyword>
<feature type="transmembrane region" description="Helical" evidence="7">
    <location>
        <begin position="183"/>
        <end position="205"/>
    </location>
</feature>
<dbReference type="InterPro" id="IPR011701">
    <property type="entry name" value="MFS"/>
</dbReference>
<keyword evidence="2" id="KW-0813">Transport</keyword>
<feature type="region of interest" description="Disordered" evidence="6">
    <location>
        <begin position="1"/>
        <end position="21"/>
    </location>
</feature>
<dbReference type="GeneID" id="63719010"/>
<keyword evidence="3 7" id="KW-0812">Transmembrane</keyword>
<evidence type="ECO:0000256" key="6">
    <source>
        <dbReference type="SAM" id="MobiDB-lite"/>
    </source>
</evidence>
<feature type="transmembrane region" description="Helical" evidence="7">
    <location>
        <begin position="328"/>
        <end position="350"/>
    </location>
</feature>
<sequence length="587" mass="62097">MSEAAPTSVATPREKQNNTAVADADVGAAVAADSASDKSQDGAVQLSKEIDNMSMARVTVIWLSVVCGVMCTFLDEGIIATAIPQITDEFRSLGDVGWYGSAYLLTLCAFQLVYGRLYSQFPIKVIYLASLAVFETGSLICAVSKSSTAFIVGRSISGLGGSGLMSGTIALFASALPSSRLPLYLGSVGVVYGLASVLGPVVGGLITNSHLTWRWCFYINLPLSVPPAICTAFFVKVRPSETVDARSWMRKALALDYLGMLLLVPSITCLILALQLGGTQYGWADGKTIGCFVVFAVLLVAFVTEQWWMDEKALVPPRVFRMRVVFSAAMFGFCLESAFLVLVYYIPLWFQAIQGVTAEQSGIRYLPLCLAFILAIFSSGWLVTKLGYFQPFMLAGTVLVSLGSGLLSTLRVSSGSNLWIPFQIIAGLGIGASTEQPSVATQSLLAEADAPIGVAVVLFCQNLGPATFISVANTIFARTLSTEIERRLPGLDPAIIRDSGATALHSKVAPDEVGVLLELYNEALTRTFLVAAVLAAASIVGLVGIGMQRIPTSKDDGPGDEEPATAEPSSTGPAEKCGQSDGEGAKH</sequence>
<accession>A0A151GBC2</accession>
<dbReference type="PANTHER" id="PTHR23501:SF198">
    <property type="entry name" value="AZOLE RESISTANCE PROTEIN 1-RELATED"/>
    <property type="match status" value="1"/>
</dbReference>